<feature type="compositionally biased region" description="Basic residues" evidence="1">
    <location>
        <begin position="157"/>
        <end position="175"/>
    </location>
</feature>
<evidence type="ECO:0000313" key="5">
    <source>
        <dbReference type="Proteomes" id="UP000028761"/>
    </source>
</evidence>
<evidence type="ECO:0000313" key="4">
    <source>
        <dbReference type="Ensembl" id="ENSPANP00000007046.1"/>
    </source>
</evidence>
<dbReference type="HOGENOM" id="CLU_061820_0_0_1"/>
<feature type="region of interest" description="Disordered" evidence="1">
    <location>
        <begin position="99"/>
        <end position="232"/>
    </location>
</feature>
<keyword evidence="5" id="KW-1185">Reference proteome</keyword>
<reference evidence="4" key="2">
    <citation type="submission" date="2025-08" db="UniProtKB">
        <authorList>
            <consortium name="Ensembl"/>
        </authorList>
    </citation>
    <scope>IDENTIFICATION</scope>
</reference>
<keyword evidence="2" id="KW-0812">Transmembrane</keyword>
<feature type="compositionally biased region" description="Low complexity" evidence="1">
    <location>
        <begin position="122"/>
        <end position="135"/>
    </location>
</feature>
<organism evidence="4 5">
    <name type="scientific">Papio anubis</name>
    <name type="common">Olive baboon</name>
    <dbReference type="NCBI Taxonomy" id="9555"/>
    <lineage>
        <taxon>Eukaryota</taxon>
        <taxon>Metazoa</taxon>
        <taxon>Chordata</taxon>
        <taxon>Craniata</taxon>
        <taxon>Vertebrata</taxon>
        <taxon>Euteleostomi</taxon>
        <taxon>Mammalia</taxon>
        <taxon>Eutheria</taxon>
        <taxon>Euarchontoglires</taxon>
        <taxon>Primates</taxon>
        <taxon>Haplorrhini</taxon>
        <taxon>Catarrhini</taxon>
        <taxon>Cercopithecidae</taxon>
        <taxon>Cercopithecinae</taxon>
        <taxon>Papio</taxon>
    </lineage>
</organism>
<dbReference type="PANTHER" id="PTHR37340">
    <property type="entry name" value="GENE 7073-RELATED"/>
    <property type="match status" value="1"/>
</dbReference>
<evidence type="ECO:0000256" key="1">
    <source>
        <dbReference type="SAM" id="MobiDB-lite"/>
    </source>
</evidence>
<keyword evidence="2" id="KW-0472">Membrane</keyword>
<dbReference type="Proteomes" id="UP000028761">
    <property type="component" value="Chromosome X"/>
</dbReference>
<dbReference type="eggNOG" id="ENOG502T3E1">
    <property type="taxonomic scope" value="Eukaryota"/>
</dbReference>
<feature type="transmembrane region" description="Helical" evidence="2">
    <location>
        <begin position="49"/>
        <end position="69"/>
    </location>
</feature>
<dbReference type="PANTHER" id="PTHR37340:SF1">
    <property type="entry name" value="GENE 7073-RELATED"/>
    <property type="match status" value="1"/>
</dbReference>
<gene>
    <name evidence="4" type="primary">CXorf66</name>
</gene>
<keyword evidence="2" id="KW-1133">Transmembrane helix</keyword>
<dbReference type="AlphaFoldDB" id="A0A096N3V5"/>
<feature type="chain" id="PRO_5001921310" evidence="3">
    <location>
        <begin position="20"/>
        <end position="361"/>
    </location>
</feature>
<dbReference type="InterPro" id="IPR038873">
    <property type="entry name" value="CXorf66"/>
</dbReference>
<evidence type="ECO:0000256" key="2">
    <source>
        <dbReference type="SAM" id="Phobius"/>
    </source>
</evidence>
<name>A0A096N3V5_PAPAN</name>
<dbReference type="OrthoDB" id="9837811at2759"/>
<feature type="compositionally biased region" description="Polar residues" evidence="1">
    <location>
        <begin position="99"/>
        <end position="113"/>
    </location>
</feature>
<dbReference type="Ensembl" id="ENSPANT00000011905.3">
    <property type="protein sequence ID" value="ENSPANP00000007046.1"/>
    <property type="gene ID" value="ENSPANG00000021191.3"/>
</dbReference>
<dbReference type="OMA" id="KYYSEVD"/>
<protein>
    <submittedName>
        <fullName evidence="4">Chromosome X open reading frame 66</fullName>
    </submittedName>
</protein>
<dbReference type="KEGG" id="panu:101006434"/>
<dbReference type="STRING" id="9555.ENSPANP00000007046"/>
<sequence length="361" mass="40082">MNLVICVLLLSIWTNNCMTTNQTNGSSTTGGKPVESMQTKLNYLRRNLLILVGIIIMVFVFICFCYLHYNCLSDDASKAGMVKKKGIAAKSSKTSCNEAKTASQCSPETQPMLSTVDKLPDSSSPERSSTPSSTEKLIRPSSLQKPSIPNSAGKLTRPSKPKRSSRSSRSKKLCKSSHLEKAHRTGSPEKSRKLDYACNLASSDKPVRPPRLSKPLCSSHPQNEMSPSEPFSLKELAKPPKHFNPKRSVSRGRAALLSNSKVAETCQSYKKKHLVSKTYKPLVNDISEAKEKNTQNLYVSSKVKSSPRSFRELHSRKNAYDDHVNDSDMMGYYSEDDSDKDIIITCDRGYNQVTSEVTLND</sequence>
<feature type="compositionally biased region" description="Basic and acidic residues" evidence="1">
    <location>
        <begin position="177"/>
        <end position="195"/>
    </location>
</feature>
<reference evidence="4" key="1">
    <citation type="submission" date="2012-03" db="EMBL/GenBank/DDBJ databases">
        <title>Whole Genome Assembly of Papio anubis.</title>
        <authorList>
            <person name="Liu Y.L."/>
            <person name="Abraham K.A."/>
            <person name="Akbar H.A."/>
            <person name="Ali S.A."/>
            <person name="Anosike U.A."/>
            <person name="Aqrawi P.A."/>
            <person name="Arias F.A."/>
            <person name="Attaway T.A."/>
            <person name="Awwad R.A."/>
            <person name="Babu C.B."/>
            <person name="Bandaranaike D.B."/>
            <person name="Battles P.B."/>
            <person name="Bell A.B."/>
            <person name="Beltran B.B."/>
            <person name="Berhane-Mersha D.B."/>
            <person name="Bess C.B."/>
            <person name="Bickham C.B."/>
            <person name="Bolden T.B."/>
            <person name="Carter K.C."/>
            <person name="Chau D.C."/>
            <person name="Chavez A.C."/>
            <person name="Clerc-Blankenburg K.C."/>
            <person name="Coyle M.C."/>
            <person name="Dao M.D."/>
            <person name="Davila M.L.D."/>
            <person name="Davy-Carroll L.D."/>
            <person name="Denson S.D."/>
            <person name="Dinh H.D."/>
            <person name="Fernandez S.F."/>
            <person name="Fernando P.F."/>
            <person name="Forbes L.F."/>
            <person name="Francis C.F."/>
            <person name="Francisco L.F."/>
            <person name="Fu Q.F."/>
            <person name="Garcia-Iii R.G."/>
            <person name="Garrett T.G."/>
            <person name="Gross S.G."/>
            <person name="Gubbala S.G."/>
            <person name="Hirani K.H."/>
            <person name="Hogues M.H."/>
            <person name="Hollins B.H."/>
            <person name="Jackson L.J."/>
            <person name="Javaid M.J."/>
            <person name="Jhangiani S.J."/>
            <person name="Johnson A.J."/>
            <person name="Johnson B.J."/>
            <person name="Jones J.J."/>
            <person name="Joshi V.J."/>
            <person name="Kalu J.K."/>
            <person name="Khan N.K."/>
            <person name="Korchina V.K."/>
            <person name="Kovar C.K."/>
            <person name="Lago L.L."/>
            <person name="Lara F.L."/>
            <person name="Le T.-K.L."/>
            <person name="Lee S.L."/>
            <person name="Legall-Iii F.L."/>
            <person name="Lemon S.L."/>
            <person name="Liu J.L."/>
            <person name="Liu Y.-S.L."/>
            <person name="Liyanage D.L."/>
            <person name="Lopez J.L."/>
            <person name="Lorensuhewa L.L."/>
            <person name="Mata R.M."/>
            <person name="Mathew T.M."/>
            <person name="Mercado C.M."/>
            <person name="Mercado I.M."/>
            <person name="Morales K.M."/>
            <person name="Morgan M.M."/>
            <person name="Munidasa M.M."/>
            <person name="Ngo D.N."/>
            <person name="Nguyen L.N."/>
            <person name="Nguyen T.N."/>
            <person name="Nguyen N.N."/>
            <person name="Obregon M.O."/>
            <person name="Okwuonu G.O."/>
            <person name="Ongeri F.O."/>
            <person name="Onwere C.O."/>
            <person name="Osifeso I.O."/>
            <person name="Parra A.P."/>
            <person name="Patil S.P."/>
            <person name="Perez A.P."/>
            <person name="Perez Y.P."/>
            <person name="Pham C.P."/>
            <person name="Pu L.-L.P."/>
            <person name="Puazo M.P."/>
            <person name="Quiroz J.Q."/>
            <person name="Rouhana J.R."/>
            <person name="Ruiz M.R."/>
            <person name="Ruiz S.-J.R."/>
            <person name="Saada N.S."/>
            <person name="Santibanez J.S."/>
            <person name="Scheel M.S."/>
            <person name="Schneider B.S."/>
            <person name="Simmons D.S."/>
            <person name="Sisson I.S."/>
            <person name="Tang L.-Y.T."/>
            <person name="Thornton R.T."/>
            <person name="Tisius J.T."/>
            <person name="Toledanes G.T."/>
            <person name="Trejos Z.T."/>
            <person name="Usmani K.U."/>
            <person name="Varghese R.V."/>
            <person name="Vattathil S.V."/>
            <person name="Vee V.V."/>
            <person name="Walker D.W."/>
            <person name="Weissenberger G.W."/>
            <person name="White C.W."/>
            <person name="Williams A.W."/>
            <person name="Woodworth J.W."/>
            <person name="Wright R.W."/>
            <person name="Zhu Y.Z."/>
            <person name="Han Y.H."/>
            <person name="Newsham I.N."/>
            <person name="Nazareth L.N."/>
            <person name="Worley K.W."/>
            <person name="Muzny D.M."/>
            <person name="Rogers J.R."/>
            <person name="Gibbs R.G."/>
        </authorList>
    </citation>
    <scope>NUCLEOTIDE SEQUENCE [LARGE SCALE GENOMIC DNA]</scope>
</reference>
<evidence type="ECO:0000256" key="3">
    <source>
        <dbReference type="SAM" id="SignalP"/>
    </source>
</evidence>
<feature type="compositionally biased region" description="Polar residues" evidence="1">
    <location>
        <begin position="141"/>
        <end position="150"/>
    </location>
</feature>
<accession>A0A096N3V5</accession>
<proteinExistence type="predicted"/>
<reference evidence="4" key="3">
    <citation type="submission" date="2025-09" db="UniProtKB">
        <authorList>
            <consortium name="Ensembl"/>
        </authorList>
    </citation>
    <scope>IDENTIFICATION</scope>
</reference>
<dbReference type="Bgee" id="ENSPANG00000021191">
    <property type="expression patterns" value="Expressed in testis"/>
</dbReference>
<feature type="signal peptide" evidence="3">
    <location>
        <begin position="1"/>
        <end position="19"/>
    </location>
</feature>
<dbReference type="GeneTree" id="ENSGT00390000004226"/>
<keyword evidence="3" id="KW-0732">Signal</keyword>